<dbReference type="Proteomes" id="UP000285575">
    <property type="component" value="Unassembled WGS sequence"/>
</dbReference>
<dbReference type="RefSeq" id="WP_128229983.1">
    <property type="nucleotide sequence ID" value="NZ_SACR01000005.1"/>
</dbReference>
<dbReference type="InterPro" id="IPR018740">
    <property type="entry name" value="DUF2282_membr"/>
</dbReference>
<comment type="caution">
    <text evidence="2">The sequence shown here is derived from an EMBL/GenBank/DDBJ whole genome shotgun (WGS) entry which is preliminary data.</text>
</comment>
<dbReference type="EMBL" id="SACR01000005">
    <property type="protein sequence ID" value="RVU44438.1"/>
    <property type="molecule type" value="Genomic_DNA"/>
</dbReference>
<organism evidence="2 3">
    <name type="scientific">Rubrivivax rivuli</name>
    <dbReference type="NCBI Taxonomy" id="1862385"/>
    <lineage>
        <taxon>Bacteria</taxon>
        <taxon>Pseudomonadati</taxon>
        <taxon>Pseudomonadota</taxon>
        <taxon>Betaproteobacteria</taxon>
        <taxon>Burkholderiales</taxon>
        <taxon>Sphaerotilaceae</taxon>
        <taxon>Rubrivivax</taxon>
    </lineage>
</organism>
<protein>
    <submittedName>
        <fullName evidence="2">DUF2282 domain-containing protein</fullName>
    </submittedName>
</protein>
<evidence type="ECO:0000313" key="3">
    <source>
        <dbReference type="Proteomes" id="UP000285575"/>
    </source>
</evidence>
<feature type="chain" id="PRO_5019054537" evidence="1">
    <location>
        <begin position="24"/>
        <end position="93"/>
    </location>
</feature>
<keyword evidence="3" id="KW-1185">Reference proteome</keyword>
<dbReference type="Pfam" id="PF10048">
    <property type="entry name" value="DUF2282"/>
    <property type="match status" value="1"/>
</dbReference>
<evidence type="ECO:0000256" key="1">
    <source>
        <dbReference type="SAM" id="SignalP"/>
    </source>
</evidence>
<evidence type="ECO:0000313" key="2">
    <source>
        <dbReference type="EMBL" id="RVU44438.1"/>
    </source>
</evidence>
<keyword evidence="1" id="KW-0732">Signal</keyword>
<sequence length="93" mass="9541">MNQRLIVSSALAAALAAAGPALAHEGGPNQERCYGIAKAGQNDCANLAGTHGCAGLSKVDNDPGEWKYVAKGTCKNLKGLTEAEAKAKFKAKK</sequence>
<dbReference type="OrthoDB" id="1551288at2"/>
<dbReference type="AlphaFoldDB" id="A0A437RCD0"/>
<reference evidence="2 3" key="1">
    <citation type="submission" date="2019-01" db="EMBL/GenBank/DDBJ databases">
        <authorList>
            <person name="Chen W.-M."/>
        </authorList>
    </citation>
    <scope>NUCLEOTIDE SEQUENCE [LARGE SCALE GENOMIC DNA]</scope>
    <source>
        <strain evidence="2 3">KYPY4</strain>
    </source>
</reference>
<accession>A0A437RCD0</accession>
<proteinExistence type="predicted"/>
<feature type="signal peptide" evidence="1">
    <location>
        <begin position="1"/>
        <end position="23"/>
    </location>
</feature>
<gene>
    <name evidence="2" type="ORF">EOE66_17375</name>
</gene>
<name>A0A437RCD0_9BURK</name>